<dbReference type="InterPro" id="IPR013249">
    <property type="entry name" value="RNA_pol_sigma70_r4_t2"/>
</dbReference>
<keyword evidence="4" id="KW-0804">Transcription</keyword>
<gene>
    <name evidence="8" type="ORF">RND61_14245</name>
</gene>
<feature type="region of interest" description="Disordered" evidence="5">
    <location>
        <begin position="175"/>
        <end position="226"/>
    </location>
</feature>
<proteinExistence type="inferred from homology"/>
<evidence type="ECO:0000256" key="1">
    <source>
        <dbReference type="ARBA" id="ARBA00010641"/>
    </source>
</evidence>
<dbReference type="PANTHER" id="PTHR43133:SF66">
    <property type="entry name" value="ECF RNA POLYMERASE SIGMA FACTOR SIGK"/>
    <property type="match status" value="1"/>
</dbReference>
<dbReference type="SUPFAM" id="SSF88946">
    <property type="entry name" value="Sigma2 domain of RNA polymerase sigma factors"/>
    <property type="match status" value="1"/>
</dbReference>
<dbReference type="Proteomes" id="UP001250181">
    <property type="component" value="Unassembled WGS sequence"/>
</dbReference>
<keyword evidence="9" id="KW-1185">Reference proteome</keyword>
<evidence type="ECO:0000259" key="6">
    <source>
        <dbReference type="Pfam" id="PF04542"/>
    </source>
</evidence>
<dbReference type="Gene3D" id="1.10.10.10">
    <property type="entry name" value="Winged helix-like DNA-binding domain superfamily/Winged helix DNA-binding domain"/>
    <property type="match status" value="1"/>
</dbReference>
<evidence type="ECO:0000313" key="8">
    <source>
        <dbReference type="EMBL" id="MDT9683224.1"/>
    </source>
</evidence>
<dbReference type="Gene3D" id="1.10.1740.10">
    <property type="match status" value="1"/>
</dbReference>
<reference evidence="8 9" key="1">
    <citation type="submission" date="2023-09" db="EMBL/GenBank/DDBJ databases">
        <title>Streptomyces sp. nov.: A antagonism against Alternaria gaisen Producing Streptochlin, Isolated from Tamarix root soil.</title>
        <authorList>
            <person name="Chen Y."/>
        </authorList>
    </citation>
    <scope>NUCLEOTIDE SEQUENCE [LARGE SCALE GENOMIC DNA]</scope>
    <source>
        <strain evidence="8 9">TRM76323</strain>
    </source>
</reference>
<keyword evidence="2" id="KW-0805">Transcription regulation</keyword>
<evidence type="ECO:0000313" key="9">
    <source>
        <dbReference type="Proteomes" id="UP001250181"/>
    </source>
</evidence>
<protein>
    <submittedName>
        <fullName evidence="8">RNA polymerase sigma factor</fullName>
    </submittedName>
</protein>
<comment type="caution">
    <text evidence="8">The sequence shown here is derived from an EMBL/GenBank/DDBJ whole genome shotgun (WGS) entry which is preliminary data.</text>
</comment>
<name>A0ABU3QLC7_9ACTN</name>
<evidence type="ECO:0000256" key="2">
    <source>
        <dbReference type="ARBA" id="ARBA00023015"/>
    </source>
</evidence>
<evidence type="ECO:0000256" key="3">
    <source>
        <dbReference type="ARBA" id="ARBA00023082"/>
    </source>
</evidence>
<comment type="similarity">
    <text evidence="1">Belongs to the sigma-70 factor family. ECF subfamily.</text>
</comment>
<dbReference type="InterPro" id="IPR036388">
    <property type="entry name" value="WH-like_DNA-bd_sf"/>
</dbReference>
<dbReference type="InterPro" id="IPR013325">
    <property type="entry name" value="RNA_pol_sigma_r2"/>
</dbReference>
<accession>A0ABU3QLC7</accession>
<dbReference type="EMBL" id="JAWCTQ010000015">
    <property type="protein sequence ID" value="MDT9683224.1"/>
    <property type="molecule type" value="Genomic_DNA"/>
</dbReference>
<keyword evidence="3" id="KW-0731">Sigma factor</keyword>
<evidence type="ECO:0000256" key="4">
    <source>
        <dbReference type="ARBA" id="ARBA00023163"/>
    </source>
</evidence>
<organism evidence="8 9">
    <name type="scientific">Streptomyces tamarix</name>
    <dbReference type="NCBI Taxonomy" id="3078565"/>
    <lineage>
        <taxon>Bacteria</taxon>
        <taxon>Bacillati</taxon>
        <taxon>Actinomycetota</taxon>
        <taxon>Actinomycetes</taxon>
        <taxon>Kitasatosporales</taxon>
        <taxon>Streptomycetaceae</taxon>
        <taxon>Streptomyces</taxon>
    </lineage>
</organism>
<dbReference type="NCBIfam" id="TIGR02937">
    <property type="entry name" value="sigma70-ECF"/>
    <property type="match status" value="1"/>
</dbReference>
<dbReference type="InterPro" id="IPR039425">
    <property type="entry name" value="RNA_pol_sigma-70-like"/>
</dbReference>
<dbReference type="RefSeq" id="WP_315878295.1">
    <property type="nucleotide sequence ID" value="NZ_JAWCTQ010000015.1"/>
</dbReference>
<feature type="domain" description="RNA polymerase sigma-70 region 2" evidence="6">
    <location>
        <begin position="27"/>
        <end position="93"/>
    </location>
</feature>
<dbReference type="Pfam" id="PF04542">
    <property type="entry name" value="Sigma70_r2"/>
    <property type="match status" value="1"/>
</dbReference>
<dbReference type="InterPro" id="IPR007627">
    <property type="entry name" value="RNA_pol_sigma70_r2"/>
</dbReference>
<evidence type="ECO:0000256" key="5">
    <source>
        <dbReference type="SAM" id="MobiDB-lite"/>
    </source>
</evidence>
<dbReference type="SUPFAM" id="SSF88659">
    <property type="entry name" value="Sigma3 and sigma4 domains of RNA polymerase sigma factors"/>
    <property type="match status" value="1"/>
</dbReference>
<dbReference type="PANTHER" id="PTHR43133">
    <property type="entry name" value="RNA POLYMERASE ECF-TYPE SIGMA FACTO"/>
    <property type="match status" value="1"/>
</dbReference>
<feature type="compositionally biased region" description="Basic and acidic residues" evidence="5">
    <location>
        <begin position="175"/>
        <end position="195"/>
    </location>
</feature>
<feature type="compositionally biased region" description="Gly residues" evidence="5">
    <location>
        <begin position="216"/>
        <end position="226"/>
    </location>
</feature>
<dbReference type="InterPro" id="IPR014284">
    <property type="entry name" value="RNA_pol_sigma-70_dom"/>
</dbReference>
<dbReference type="InterPro" id="IPR013324">
    <property type="entry name" value="RNA_pol_sigma_r3/r4-like"/>
</dbReference>
<feature type="domain" description="RNA polymerase sigma factor 70 region 4 type 2" evidence="7">
    <location>
        <begin position="123"/>
        <end position="175"/>
    </location>
</feature>
<evidence type="ECO:0000259" key="7">
    <source>
        <dbReference type="Pfam" id="PF08281"/>
    </source>
</evidence>
<sequence>MGGDDRELAAAVLLARGGDERAFAYVYRAVHPGLLGHLRGLVGDDAEDVAAEAWLEIARDLGRFRGDGGGFRGWAATIARHRALDHLRRQRRRPRAAPLEQDALDLPDRHDTASAALESLATEEVLALVRSLPRDQAEAVLLRVVVGLAGPAAARLLGKRPGAVRTAAHRGLRRLAGDLERPEGLERPEDLERPGGMEGAGDWSDPRARSAPGDWSGPGGEAVRGG</sequence>
<dbReference type="Pfam" id="PF08281">
    <property type="entry name" value="Sigma70_r4_2"/>
    <property type="match status" value="1"/>
</dbReference>